<dbReference type="Gene3D" id="1.10.510.10">
    <property type="entry name" value="Transferase(Phosphotransferase) domain 1"/>
    <property type="match status" value="1"/>
</dbReference>
<gene>
    <name evidence="11" type="ORF">F0562_002797</name>
</gene>
<organism evidence="11 12">
    <name type="scientific">Nyssa sinensis</name>
    <dbReference type="NCBI Taxonomy" id="561372"/>
    <lineage>
        <taxon>Eukaryota</taxon>
        <taxon>Viridiplantae</taxon>
        <taxon>Streptophyta</taxon>
        <taxon>Embryophyta</taxon>
        <taxon>Tracheophyta</taxon>
        <taxon>Spermatophyta</taxon>
        <taxon>Magnoliopsida</taxon>
        <taxon>eudicotyledons</taxon>
        <taxon>Gunneridae</taxon>
        <taxon>Pentapetalae</taxon>
        <taxon>asterids</taxon>
        <taxon>Cornales</taxon>
        <taxon>Nyssaceae</taxon>
        <taxon>Nyssa</taxon>
    </lineage>
</organism>
<dbReference type="Pfam" id="PF03171">
    <property type="entry name" value="2OG-FeII_Oxy"/>
    <property type="match status" value="1"/>
</dbReference>
<dbReference type="InterPro" id="IPR050231">
    <property type="entry name" value="Iron_ascorbate_oxido_reductase"/>
</dbReference>
<feature type="compositionally biased region" description="Low complexity" evidence="9">
    <location>
        <begin position="179"/>
        <end position="197"/>
    </location>
</feature>
<dbReference type="InterPro" id="IPR027443">
    <property type="entry name" value="IPNS-like_sf"/>
</dbReference>
<dbReference type="PANTHER" id="PTHR47990">
    <property type="entry name" value="2-OXOGLUTARATE (2OG) AND FE(II)-DEPENDENT OXYGENASE SUPERFAMILY PROTEIN-RELATED"/>
    <property type="match status" value="1"/>
</dbReference>
<dbReference type="GO" id="GO:0046872">
    <property type="term" value="F:metal ion binding"/>
    <property type="evidence" value="ECO:0007669"/>
    <property type="project" value="UniProtKB-KW"/>
</dbReference>
<evidence type="ECO:0000313" key="12">
    <source>
        <dbReference type="Proteomes" id="UP000325577"/>
    </source>
</evidence>
<dbReference type="OrthoDB" id="1745046at2759"/>
<evidence type="ECO:0000259" key="10">
    <source>
        <dbReference type="PROSITE" id="PS51471"/>
    </source>
</evidence>
<protein>
    <recommendedName>
        <fullName evidence="10">Fe2OG dioxygenase domain-containing protein</fullName>
    </recommendedName>
</protein>
<keyword evidence="3" id="KW-0479">Metal-binding</keyword>
<dbReference type="InterPro" id="IPR005123">
    <property type="entry name" value="Oxoglu/Fe-dep_dioxygenase_dom"/>
</dbReference>
<accession>A0A5J5BV07</accession>
<dbReference type="Gene3D" id="2.60.120.330">
    <property type="entry name" value="B-lactam Antibiotic, Isopenicillin N Synthase, Chain"/>
    <property type="match status" value="1"/>
</dbReference>
<proteinExistence type="inferred from homology"/>
<comment type="pathway">
    <text evidence="2">Hormone biosynthesis.</text>
</comment>
<evidence type="ECO:0000313" key="11">
    <source>
        <dbReference type="EMBL" id="KAA8546464.1"/>
    </source>
</evidence>
<evidence type="ECO:0000256" key="8">
    <source>
        <dbReference type="ARBA" id="ARBA00050508"/>
    </source>
</evidence>
<evidence type="ECO:0000256" key="9">
    <source>
        <dbReference type="SAM" id="MobiDB-lite"/>
    </source>
</evidence>
<dbReference type="EMBL" id="CM018032">
    <property type="protein sequence ID" value="KAA8546464.1"/>
    <property type="molecule type" value="Genomic_DNA"/>
</dbReference>
<dbReference type="InterPro" id="IPR044861">
    <property type="entry name" value="IPNS-like_FE2OG_OXY"/>
</dbReference>
<evidence type="ECO:0000256" key="5">
    <source>
        <dbReference type="ARBA" id="ARBA00023004"/>
    </source>
</evidence>
<comment type="cofactor">
    <cofactor evidence="1">
        <name>L-ascorbate</name>
        <dbReference type="ChEBI" id="CHEBI:38290"/>
    </cofactor>
</comment>
<dbReference type="FunFam" id="2.60.120.330:FF:000003">
    <property type="entry name" value="Gibberellin 20 oxidase 2"/>
    <property type="match status" value="1"/>
</dbReference>
<name>A0A5J5BV07_9ASTE</name>
<keyword evidence="4" id="KW-0560">Oxidoreductase</keyword>
<reference evidence="11 12" key="1">
    <citation type="submission" date="2019-09" db="EMBL/GenBank/DDBJ databases">
        <title>A chromosome-level genome assembly of the Chinese tupelo Nyssa sinensis.</title>
        <authorList>
            <person name="Yang X."/>
            <person name="Kang M."/>
            <person name="Yang Y."/>
            <person name="Xiong H."/>
            <person name="Wang M."/>
            <person name="Zhang Z."/>
            <person name="Wang Z."/>
            <person name="Wu H."/>
            <person name="Ma T."/>
            <person name="Liu J."/>
            <person name="Xi Z."/>
        </authorList>
    </citation>
    <scope>NUCLEOTIDE SEQUENCE [LARGE SCALE GENOMIC DNA]</scope>
    <source>
        <strain evidence="11">J267</strain>
        <tissue evidence="11">Leaf</tissue>
    </source>
</reference>
<comment type="pathway">
    <text evidence="6">Plant hormone biosynthesis; gibberellin biosynthesis.</text>
</comment>
<keyword evidence="12" id="KW-1185">Reference proteome</keyword>
<feature type="compositionally biased region" description="Low complexity" evidence="9">
    <location>
        <begin position="54"/>
        <end position="83"/>
    </location>
</feature>
<dbReference type="InterPro" id="IPR011009">
    <property type="entry name" value="Kinase-like_dom_sf"/>
</dbReference>
<dbReference type="InterPro" id="IPR026992">
    <property type="entry name" value="DIOX_N"/>
</dbReference>
<dbReference type="SUPFAM" id="SSF51197">
    <property type="entry name" value="Clavaminate synthase-like"/>
    <property type="match status" value="1"/>
</dbReference>
<feature type="region of interest" description="Disordered" evidence="9">
    <location>
        <begin position="1"/>
        <end position="89"/>
    </location>
</feature>
<comment type="catalytic activity">
    <reaction evidence="8">
        <text>gibberellin A12 + 2 2-oxoglutarate + 3 O2 + H(+) = gibberellin A9 + 2 succinate + 3 CO2 + 2 H2O</text>
        <dbReference type="Rhea" id="RHEA:60772"/>
        <dbReference type="ChEBI" id="CHEBI:15377"/>
        <dbReference type="ChEBI" id="CHEBI:15378"/>
        <dbReference type="ChEBI" id="CHEBI:15379"/>
        <dbReference type="ChEBI" id="CHEBI:16526"/>
        <dbReference type="ChEBI" id="CHEBI:16810"/>
        <dbReference type="ChEBI" id="CHEBI:30031"/>
        <dbReference type="ChEBI" id="CHEBI:58627"/>
        <dbReference type="ChEBI" id="CHEBI:73255"/>
    </reaction>
    <physiologicalReaction direction="left-to-right" evidence="8">
        <dbReference type="Rhea" id="RHEA:60773"/>
    </physiologicalReaction>
</comment>
<dbReference type="SUPFAM" id="SSF56112">
    <property type="entry name" value="Protein kinase-like (PK-like)"/>
    <property type="match status" value="1"/>
</dbReference>
<feature type="compositionally biased region" description="Basic and acidic residues" evidence="9">
    <location>
        <begin position="13"/>
        <end position="28"/>
    </location>
</feature>
<comment type="similarity">
    <text evidence="7">Belongs to the iron/ascorbate-dependent oxidoreductase family. GA20OX subfamily.</text>
</comment>
<dbReference type="AlphaFoldDB" id="A0A5J5BV07"/>
<feature type="region of interest" description="Disordered" evidence="9">
    <location>
        <begin position="346"/>
        <end position="368"/>
    </location>
</feature>
<dbReference type="Pfam" id="PF14226">
    <property type="entry name" value="DIOX_N"/>
    <property type="match status" value="1"/>
</dbReference>
<evidence type="ECO:0000256" key="6">
    <source>
        <dbReference type="ARBA" id="ARBA00037909"/>
    </source>
</evidence>
<feature type="domain" description="Fe2OG dioxygenase" evidence="10">
    <location>
        <begin position="679"/>
        <end position="779"/>
    </location>
</feature>
<evidence type="ECO:0000256" key="2">
    <source>
        <dbReference type="ARBA" id="ARBA00004972"/>
    </source>
</evidence>
<sequence length="838" mass="93547">MGSCFSKCRPKRKSQEEELNHVQEKLEISEAPISPIPLSTTKPLSSPPPPSPSPSSTSSFSCTNSNTSSSCSLTSSSSCSSSNLGSKDRSFSNEFLRSCVKQNPHIMRVDLIKATPVKSVAAKVHARKLDSPTYKPIVAPVKQSIPRRLAGSTLQKRPRASSPTLARQKSFRKEHEKPNSTNSLLSRTLRSPSPSRRFINRDNYREIPTNTSIENCCKRSVGSKVNGVDWESSFVRKENLIRPASPNYNSSRHCACLRNRETCISGIGSKIDEIAVGKVVSNTDTDMDMDSVPMEDIDNPLIALDFTTESLPKPLGSTVTLVATSPTITIESTRPPSSPPLLFSSRRTTLPQPDNSFSVLSTSEDTDPAPRRYLLRHRQPSAVHHHQTTIIGTTSSTSASAVGLATSSVRPKVDVFAFGVVLLELLSRRKAMEMKENGEIVMLWREIIDTMFWPILALSLLMDLSASMLLCSPLEHNDHRDHGNSFSDSSLSLKQTSIPKQFIWPQRDLVHAHEELKEPVVDLEGFFKGDEVETKHTAKLVRAACSTHGFFQVTNHGVDARLISLAHDHINAFYKLPIGKKLRAQKKPGSMWGYSGAHADRFATKLPWKETLSFGFHENGSDPVVVDFFKSSLGKEYKETGLIFQKYCESMKKLSLEIMEMLAISLGVDRLCYKKFFQDSSSIMRCNYYPPCQEPGLAFGTGPHCDPTSLTILHQDQVGGLEVFVNNKWQSVRPRHDALVINIGDTFTALTNGKYKSCLHRAVVNRYMGRISLAFFVCPREDKVIKPPEDLLCREGPKQYPEFTWSDLLEFTQKHYRADDSTLQSFTKWLLSSKPPNF</sequence>
<dbReference type="Proteomes" id="UP000325577">
    <property type="component" value="Linkage Group LG1"/>
</dbReference>
<evidence type="ECO:0000256" key="3">
    <source>
        <dbReference type="ARBA" id="ARBA00022723"/>
    </source>
</evidence>
<feature type="compositionally biased region" description="Polar residues" evidence="9">
    <location>
        <begin position="349"/>
        <end position="363"/>
    </location>
</feature>
<evidence type="ECO:0000256" key="4">
    <source>
        <dbReference type="ARBA" id="ARBA00023002"/>
    </source>
</evidence>
<dbReference type="GO" id="GO:0009686">
    <property type="term" value="P:gibberellin biosynthetic process"/>
    <property type="evidence" value="ECO:0007669"/>
    <property type="project" value="UniProtKB-ARBA"/>
</dbReference>
<evidence type="ECO:0000256" key="7">
    <source>
        <dbReference type="ARBA" id="ARBA00043997"/>
    </source>
</evidence>
<dbReference type="PROSITE" id="PS51471">
    <property type="entry name" value="FE2OG_OXY"/>
    <property type="match status" value="1"/>
</dbReference>
<keyword evidence="5" id="KW-0408">Iron</keyword>
<dbReference type="GO" id="GO:0045544">
    <property type="term" value="F:gibberellin 20-oxidase activity"/>
    <property type="evidence" value="ECO:0007669"/>
    <property type="project" value="UniProtKB-ARBA"/>
</dbReference>
<evidence type="ECO:0000256" key="1">
    <source>
        <dbReference type="ARBA" id="ARBA00001961"/>
    </source>
</evidence>
<dbReference type="PRINTS" id="PR00682">
    <property type="entry name" value="IPNSYNTHASE"/>
</dbReference>
<feature type="region of interest" description="Disordered" evidence="9">
    <location>
        <begin position="146"/>
        <end position="198"/>
    </location>
</feature>